<dbReference type="EMBL" id="SJKD01000015">
    <property type="protein sequence ID" value="TCC37477.1"/>
    <property type="molecule type" value="Genomic_DNA"/>
</dbReference>
<keyword evidence="2" id="KW-1185">Reference proteome</keyword>
<accession>A0A4R0IW85</accession>
<name>A0A4R0IW85_9ACTN</name>
<organism evidence="1 2">
    <name type="scientific">Kribbella capetownensis</name>
    <dbReference type="NCBI Taxonomy" id="1572659"/>
    <lineage>
        <taxon>Bacteria</taxon>
        <taxon>Bacillati</taxon>
        <taxon>Actinomycetota</taxon>
        <taxon>Actinomycetes</taxon>
        <taxon>Propionibacteriales</taxon>
        <taxon>Kribbellaceae</taxon>
        <taxon>Kribbella</taxon>
    </lineage>
</organism>
<evidence type="ECO:0000313" key="2">
    <source>
        <dbReference type="Proteomes" id="UP000293342"/>
    </source>
</evidence>
<gene>
    <name evidence="1" type="ORF">E0H75_40790</name>
</gene>
<dbReference type="AlphaFoldDB" id="A0A4R0IW85"/>
<sequence>MAEASDTAGGGSVPHPLHAYLTTLLKRVGTIQTRLQNKQQKPATAISDGTAWVSTAATLWAGEFTPRSTTYITGVGSLDDDLQDLLRRTPATCTEDEATRWRAKLGGHHGA</sequence>
<reference evidence="1 2" key="1">
    <citation type="submission" date="2019-02" db="EMBL/GenBank/DDBJ databases">
        <title>Kribbella capetownensis sp. nov. and Kribbella speibonae sp. nov., isolated from soil.</title>
        <authorList>
            <person name="Curtis S.M."/>
            <person name="Norton I."/>
            <person name="Everest G.J."/>
            <person name="Meyers P.R."/>
        </authorList>
    </citation>
    <scope>NUCLEOTIDE SEQUENCE [LARGE SCALE GENOMIC DNA]</scope>
    <source>
        <strain evidence="1 2">YM53</strain>
    </source>
</reference>
<dbReference type="OrthoDB" id="4234784at2"/>
<proteinExistence type="predicted"/>
<evidence type="ECO:0000313" key="1">
    <source>
        <dbReference type="EMBL" id="TCC37477.1"/>
    </source>
</evidence>
<comment type="caution">
    <text evidence="1">The sequence shown here is derived from an EMBL/GenBank/DDBJ whole genome shotgun (WGS) entry which is preliminary data.</text>
</comment>
<dbReference type="RefSeq" id="WP_131519081.1">
    <property type="nucleotide sequence ID" value="NZ_SJKD01000015.1"/>
</dbReference>
<protein>
    <submittedName>
        <fullName evidence="1">Uncharacterized protein</fullName>
    </submittedName>
</protein>
<dbReference type="Proteomes" id="UP000293342">
    <property type="component" value="Unassembled WGS sequence"/>
</dbReference>